<proteinExistence type="predicted"/>
<dbReference type="RefSeq" id="WP_029691452.1">
    <property type="nucleotide sequence ID" value="NZ_LT906454.1"/>
</dbReference>
<evidence type="ECO:0000313" key="2">
    <source>
        <dbReference type="EMBL" id="SNV47617.1"/>
    </source>
</evidence>
<organism evidence="2 3">
    <name type="scientific">Streptococcus acidominimus</name>
    <dbReference type="NCBI Taxonomy" id="1326"/>
    <lineage>
        <taxon>Bacteria</taxon>
        <taxon>Bacillati</taxon>
        <taxon>Bacillota</taxon>
        <taxon>Bacilli</taxon>
        <taxon>Lactobacillales</taxon>
        <taxon>Streptococcaceae</taxon>
        <taxon>Streptococcus</taxon>
    </lineage>
</organism>
<dbReference type="OrthoDB" id="9773683at2"/>
<dbReference type="NCBIfam" id="NF038270">
    <property type="entry name" value="membran_MsaC"/>
    <property type="match status" value="1"/>
</dbReference>
<feature type="transmembrane region" description="Helical" evidence="1">
    <location>
        <begin position="57"/>
        <end position="76"/>
    </location>
</feature>
<keyword evidence="1" id="KW-0812">Transmembrane</keyword>
<name>A0A239XLR5_STRAI</name>
<gene>
    <name evidence="2" type="ORF">SAMEA4504048_02386</name>
</gene>
<dbReference type="Proteomes" id="UP000215144">
    <property type="component" value="Chromosome 1"/>
</dbReference>
<protein>
    <submittedName>
        <fullName evidence="2">Membrane protein</fullName>
    </submittedName>
</protein>
<feature type="transmembrane region" description="Helical" evidence="1">
    <location>
        <begin position="111"/>
        <end position="128"/>
    </location>
</feature>
<feature type="transmembrane region" description="Helical" evidence="1">
    <location>
        <begin position="28"/>
        <end position="45"/>
    </location>
</feature>
<keyword evidence="1" id="KW-1133">Transmembrane helix</keyword>
<dbReference type="AlphaFoldDB" id="A0A239XLR5"/>
<accession>A0A239XLR5</accession>
<sequence length="143" mass="16324">MLFIFFNLLFYLLLIAISTSFLNSFTVPVFLGLLYLLPVCINILFTKIQKNKTYKLISSLLFPTFSLLSYFLFAYITSKSGVWLEFINMNTLSNGDISVDIAKNLFSSSQVSFVVLVYYASSIAYYLFTNTAKKKENKGVKYA</sequence>
<evidence type="ECO:0000313" key="3">
    <source>
        <dbReference type="Proteomes" id="UP000215144"/>
    </source>
</evidence>
<reference evidence="2 3" key="1">
    <citation type="submission" date="2017-06" db="EMBL/GenBank/DDBJ databases">
        <authorList>
            <consortium name="Pathogen Informatics"/>
        </authorList>
    </citation>
    <scope>NUCLEOTIDE SEQUENCE [LARGE SCALE GENOMIC DNA]</scope>
    <source>
        <strain evidence="2 3">NCTC11291</strain>
    </source>
</reference>
<evidence type="ECO:0000256" key="1">
    <source>
        <dbReference type="SAM" id="Phobius"/>
    </source>
</evidence>
<keyword evidence="1" id="KW-0472">Membrane</keyword>
<dbReference type="GeneID" id="301157024"/>
<dbReference type="EMBL" id="LT906454">
    <property type="protein sequence ID" value="SNV47617.1"/>
    <property type="molecule type" value="Genomic_DNA"/>
</dbReference>
<dbReference type="KEGG" id="saco:SAME_02386"/>